<feature type="compositionally biased region" description="Low complexity" evidence="1">
    <location>
        <begin position="1"/>
        <end position="12"/>
    </location>
</feature>
<name>A0A6J4RY50_9ACTN</name>
<dbReference type="AlphaFoldDB" id="A0A6J4RY50"/>
<feature type="non-terminal residue" evidence="2">
    <location>
        <position position="1"/>
    </location>
</feature>
<evidence type="ECO:0000256" key="1">
    <source>
        <dbReference type="SAM" id="MobiDB-lite"/>
    </source>
</evidence>
<dbReference type="EMBL" id="CADCVI010000200">
    <property type="protein sequence ID" value="CAA9484823.1"/>
    <property type="molecule type" value="Genomic_DNA"/>
</dbReference>
<feature type="compositionally biased region" description="Basic and acidic residues" evidence="1">
    <location>
        <begin position="84"/>
        <end position="101"/>
    </location>
</feature>
<reference evidence="2" key="1">
    <citation type="submission" date="2020-02" db="EMBL/GenBank/DDBJ databases">
        <authorList>
            <person name="Meier V. D."/>
        </authorList>
    </citation>
    <scope>NUCLEOTIDE SEQUENCE</scope>
    <source>
        <strain evidence="2">AVDCRST_MAG25</strain>
    </source>
</reference>
<feature type="region of interest" description="Disordered" evidence="1">
    <location>
        <begin position="1"/>
        <end position="101"/>
    </location>
</feature>
<feature type="non-terminal residue" evidence="2">
    <location>
        <position position="101"/>
    </location>
</feature>
<gene>
    <name evidence="2" type="ORF">AVDCRST_MAG25-3008</name>
</gene>
<protein>
    <submittedName>
        <fullName evidence="2">Nucleoid-associated protein YaaK</fullName>
    </submittedName>
</protein>
<sequence>DAAGPEDAAGDAAGPGGACPRDRHGERRGRGGQGDDDRGPGACLAGDKPRGPRPRGRRDAPGHGARRRKRVLEQRPGDGFQASRWDHGRSRGPRDQHAGAL</sequence>
<organism evidence="2">
    <name type="scientific">uncultured Rubrobacteraceae bacterium</name>
    <dbReference type="NCBI Taxonomy" id="349277"/>
    <lineage>
        <taxon>Bacteria</taxon>
        <taxon>Bacillati</taxon>
        <taxon>Actinomycetota</taxon>
        <taxon>Rubrobacteria</taxon>
        <taxon>Rubrobacterales</taxon>
        <taxon>Rubrobacteraceae</taxon>
        <taxon>environmental samples</taxon>
    </lineage>
</organism>
<proteinExistence type="predicted"/>
<evidence type="ECO:0000313" key="2">
    <source>
        <dbReference type="EMBL" id="CAA9484823.1"/>
    </source>
</evidence>
<feature type="compositionally biased region" description="Basic and acidic residues" evidence="1">
    <location>
        <begin position="20"/>
        <end position="39"/>
    </location>
</feature>
<accession>A0A6J4RY50</accession>